<feature type="compositionally biased region" description="Low complexity" evidence="1">
    <location>
        <begin position="18"/>
        <end position="35"/>
    </location>
</feature>
<dbReference type="SUPFAM" id="SSF50249">
    <property type="entry name" value="Nucleic acid-binding proteins"/>
    <property type="match status" value="1"/>
</dbReference>
<evidence type="ECO:0000313" key="2">
    <source>
        <dbReference type="EMBL" id="KAF3540892.1"/>
    </source>
</evidence>
<accession>A0A8S9QM59</accession>
<dbReference type="EMBL" id="QGKX02001290">
    <property type="protein sequence ID" value="KAF3540892.1"/>
    <property type="molecule type" value="Genomic_DNA"/>
</dbReference>
<evidence type="ECO:0008006" key="4">
    <source>
        <dbReference type="Google" id="ProtNLM"/>
    </source>
</evidence>
<sequence>MDLSGNSPASSYHKTSKKTVASSATAKSTGKSTASSAIVVKPAGKAAVSSANPMEPNAATDLSSMPGEQVMFFREVSLGPREAELMFRMIHFWEARNPHDDAHWTRDASYRRREAKISIALLIIAPLSHSPEILLCLFLRTLRFKFQKIDYVSHMKLVNGQTMTDHIVLGEADIAEKRHLCVHVQTHDGPVMKLYLWDKAASNFCQKFKSYGSIPSVLLVTTVNPKHLGGTLALTSMSSSRVFMDADVQPSKDYLEWLVSNSEIANRVAAEVVTKPEAVVWFECTATIDDIVQGSAWYYISCGGCNSKAVKGPTSLICNNKKCGKSEVTGVPQYLTMISVYDKSEQALFVILGDAQKELTGKHAAELVANYFESNAGVRADHCVPVPEALLETIAPLPSTSDGILKTGGDDSGPSGGAGDSAGDRARKAAESLESDGAKHSKSG</sequence>
<feature type="compositionally biased region" description="Polar residues" evidence="1">
    <location>
        <begin position="1"/>
        <end position="13"/>
    </location>
</feature>
<feature type="region of interest" description="Disordered" evidence="1">
    <location>
        <begin position="1"/>
        <end position="35"/>
    </location>
</feature>
<reference evidence="2" key="1">
    <citation type="submission" date="2019-12" db="EMBL/GenBank/DDBJ databases">
        <title>Genome sequencing and annotation of Brassica cretica.</title>
        <authorList>
            <person name="Studholme D.J."/>
            <person name="Sarris P."/>
        </authorList>
    </citation>
    <scope>NUCLEOTIDE SEQUENCE</scope>
    <source>
        <strain evidence="2">PFS-109/04</strain>
        <tissue evidence="2">Leaf</tissue>
    </source>
</reference>
<protein>
    <recommendedName>
        <fullName evidence="4">Replication factor A C-terminal domain-containing protein</fullName>
    </recommendedName>
</protein>
<feature type="region of interest" description="Disordered" evidence="1">
    <location>
        <begin position="401"/>
        <end position="444"/>
    </location>
</feature>
<comment type="caution">
    <text evidence="2">The sequence shown here is derived from an EMBL/GenBank/DDBJ whole genome shotgun (WGS) entry which is preliminary data.</text>
</comment>
<dbReference type="PANTHER" id="PTHR47165:SF4">
    <property type="entry name" value="OS03G0429900 PROTEIN"/>
    <property type="match status" value="1"/>
</dbReference>
<dbReference type="Proteomes" id="UP000712600">
    <property type="component" value="Unassembled WGS sequence"/>
</dbReference>
<dbReference type="PANTHER" id="PTHR47165">
    <property type="entry name" value="OS03G0429900 PROTEIN"/>
    <property type="match status" value="1"/>
</dbReference>
<gene>
    <name evidence="2" type="ORF">F2Q69_00023433</name>
</gene>
<proteinExistence type="predicted"/>
<organism evidence="2 3">
    <name type="scientific">Brassica cretica</name>
    <name type="common">Mustard</name>
    <dbReference type="NCBI Taxonomy" id="69181"/>
    <lineage>
        <taxon>Eukaryota</taxon>
        <taxon>Viridiplantae</taxon>
        <taxon>Streptophyta</taxon>
        <taxon>Embryophyta</taxon>
        <taxon>Tracheophyta</taxon>
        <taxon>Spermatophyta</taxon>
        <taxon>Magnoliopsida</taxon>
        <taxon>eudicotyledons</taxon>
        <taxon>Gunneridae</taxon>
        <taxon>Pentapetalae</taxon>
        <taxon>rosids</taxon>
        <taxon>malvids</taxon>
        <taxon>Brassicales</taxon>
        <taxon>Brassicaceae</taxon>
        <taxon>Brassiceae</taxon>
        <taxon>Brassica</taxon>
    </lineage>
</organism>
<name>A0A8S9QM59_BRACR</name>
<dbReference type="AlphaFoldDB" id="A0A8S9QM59"/>
<feature type="compositionally biased region" description="Basic and acidic residues" evidence="1">
    <location>
        <begin position="422"/>
        <end position="444"/>
    </location>
</feature>
<evidence type="ECO:0000313" key="3">
    <source>
        <dbReference type="Proteomes" id="UP000712600"/>
    </source>
</evidence>
<feature type="compositionally biased region" description="Gly residues" evidence="1">
    <location>
        <begin position="410"/>
        <end position="420"/>
    </location>
</feature>
<dbReference type="Gene3D" id="2.40.50.140">
    <property type="entry name" value="Nucleic acid-binding proteins"/>
    <property type="match status" value="2"/>
</dbReference>
<dbReference type="InterPro" id="IPR012340">
    <property type="entry name" value="NA-bd_OB-fold"/>
</dbReference>
<evidence type="ECO:0000256" key="1">
    <source>
        <dbReference type="SAM" id="MobiDB-lite"/>
    </source>
</evidence>